<keyword evidence="4" id="KW-1185">Reference proteome</keyword>
<dbReference type="Proteomes" id="UP000198238">
    <property type="component" value="Chromosome"/>
</dbReference>
<proteinExistence type="predicted"/>
<accession>A0A220RZ88</accession>
<sequence length="185" mass="18628">MKKLLTLIALTTVSTAAMAHPGHADTGLISGLAHPVSGLDHILAMLAVGLWAASFSGKARWAIPASFVAMMTLGFAFGANGGEIPMMEQGIAASVLVIGLAAAWAHRIPAAAMAVVGVFALFHGVAHGAEMHGSSAFAYAAGFIASTIALHAAGFFTGTALSKNIWVNRVAGTAIGAIGLGMMFA</sequence>
<keyword evidence="1" id="KW-0812">Transmembrane</keyword>
<gene>
    <name evidence="3" type="ORF">BG910_01140</name>
</gene>
<reference evidence="3 4" key="1">
    <citation type="submission" date="2017-06" db="EMBL/GenBank/DDBJ databases">
        <title>Neisseria chenwenguii sp. nov., isolated from the intestinal contents of Tibetan Plateau Pika in Yushu, Qinghai Province, China.</title>
        <authorList>
            <person name="Zhang G."/>
        </authorList>
    </citation>
    <scope>NUCLEOTIDE SEQUENCE [LARGE SCALE GENOMIC DNA]</scope>
    <source>
        <strain evidence="3 4">10023</strain>
    </source>
</reference>
<feature type="transmembrane region" description="Helical" evidence="1">
    <location>
        <begin position="166"/>
        <end position="184"/>
    </location>
</feature>
<protein>
    <submittedName>
        <fullName evidence="3">Protein hupE</fullName>
    </submittedName>
</protein>
<feature type="transmembrane region" description="Helical" evidence="1">
    <location>
        <begin position="61"/>
        <end position="79"/>
    </location>
</feature>
<keyword evidence="1" id="KW-0472">Membrane</keyword>
<evidence type="ECO:0000313" key="4">
    <source>
        <dbReference type="Proteomes" id="UP000198238"/>
    </source>
</evidence>
<dbReference type="InterPro" id="IPR007038">
    <property type="entry name" value="HupE_UreJ"/>
</dbReference>
<organism evidence="3 4">
    <name type="scientific">Neisseria chenwenguii</name>
    <dbReference type="NCBI Taxonomy" id="1853278"/>
    <lineage>
        <taxon>Bacteria</taxon>
        <taxon>Pseudomonadati</taxon>
        <taxon>Pseudomonadota</taxon>
        <taxon>Betaproteobacteria</taxon>
        <taxon>Neisseriales</taxon>
        <taxon>Neisseriaceae</taxon>
        <taxon>Neisseria</taxon>
    </lineage>
</organism>
<evidence type="ECO:0000256" key="2">
    <source>
        <dbReference type="SAM" id="SignalP"/>
    </source>
</evidence>
<feature type="signal peptide" evidence="2">
    <location>
        <begin position="1"/>
        <end position="19"/>
    </location>
</feature>
<dbReference type="PIRSF" id="PIRSF016919">
    <property type="entry name" value="HupE_UreJ"/>
    <property type="match status" value="1"/>
</dbReference>
<name>A0A220RZ88_9NEIS</name>
<feature type="chain" id="PRO_5012488196" evidence="2">
    <location>
        <begin position="20"/>
        <end position="185"/>
    </location>
</feature>
<dbReference type="EMBL" id="CP022278">
    <property type="protein sequence ID" value="ASK26540.1"/>
    <property type="molecule type" value="Genomic_DNA"/>
</dbReference>
<keyword evidence="2" id="KW-0732">Signal</keyword>
<feature type="transmembrane region" description="Helical" evidence="1">
    <location>
        <begin position="136"/>
        <end position="160"/>
    </location>
</feature>
<dbReference type="AlphaFoldDB" id="A0A220RZ88"/>
<evidence type="ECO:0000313" key="3">
    <source>
        <dbReference type="EMBL" id="ASK26540.1"/>
    </source>
</evidence>
<keyword evidence="1" id="KW-1133">Transmembrane helix</keyword>
<feature type="transmembrane region" description="Helical" evidence="1">
    <location>
        <begin position="91"/>
        <end position="124"/>
    </location>
</feature>
<dbReference type="Pfam" id="PF04955">
    <property type="entry name" value="HupE_UreJ"/>
    <property type="match status" value="1"/>
</dbReference>
<evidence type="ECO:0000256" key="1">
    <source>
        <dbReference type="SAM" id="Phobius"/>
    </source>
</evidence>
<dbReference type="KEGG" id="nei:BG910_01140"/>
<dbReference type="RefSeq" id="WP_089035263.1">
    <property type="nucleotide sequence ID" value="NZ_CP022278.1"/>
</dbReference>